<name>A0AAV2NXA1_9HYME</name>
<keyword evidence="2" id="KW-1185">Reference proteome</keyword>
<dbReference type="AlphaFoldDB" id="A0AAV2NXA1"/>
<proteinExistence type="predicted"/>
<accession>A0AAV2NXA1</accession>
<dbReference type="Proteomes" id="UP001497644">
    <property type="component" value="Chromosome 6"/>
</dbReference>
<evidence type="ECO:0000313" key="1">
    <source>
        <dbReference type="EMBL" id="CAL1685179.1"/>
    </source>
</evidence>
<dbReference type="EMBL" id="OZ034829">
    <property type="protein sequence ID" value="CAL1685179.1"/>
    <property type="molecule type" value="Genomic_DNA"/>
</dbReference>
<reference evidence="1" key="1">
    <citation type="submission" date="2024-04" db="EMBL/GenBank/DDBJ databases">
        <authorList>
            <consortium name="Molecular Ecology Group"/>
        </authorList>
    </citation>
    <scope>NUCLEOTIDE SEQUENCE</scope>
</reference>
<sequence length="109" mass="11809">MVPSVIPRSPNAPLAVLLAIAVKTDDVLHHIEAKTTLNALMQYLLAFYNSTAVTELVKVKCCAEWGIGERVNGGFTYAASLIEARVFAKEIIRSSRPNDPSLEAVLAQV</sequence>
<organism evidence="1 2">
    <name type="scientific">Lasius platythorax</name>
    <dbReference type="NCBI Taxonomy" id="488582"/>
    <lineage>
        <taxon>Eukaryota</taxon>
        <taxon>Metazoa</taxon>
        <taxon>Ecdysozoa</taxon>
        <taxon>Arthropoda</taxon>
        <taxon>Hexapoda</taxon>
        <taxon>Insecta</taxon>
        <taxon>Pterygota</taxon>
        <taxon>Neoptera</taxon>
        <taxon>Endopterygota</taxon>
        <taxon>Hymenoptera</taxon>
        <taxon>Apocrita</taxon>
        <taxon>Aculeata</taxon>
        <taxon>Formicoidea</taxon>
        <taxon>Formicidae</taxon>
        <taxon>Formicinae</taxon>
        <taxon>Lasius</taxon>
        <taxon>Lasius</taxon>
    </lineage>
</organism>
<gene>
    <name evidence="1" type="ORF">LPLAT_LOCUS10737</name>
</gene>
<evidence type="ECO:0000313" key="2">
    <source>
        <dbReference type="Proteomes" id="UP001497644"/>
    </source>
</evidence>
<protein>
    <submittedName>
        <fullName evidence="1">Uncharacterized protein</fullName>
    </submittedName>
</protein>